<dbReference type="Pfam" id="PF00005">
    <property type="entry name" value="ABC_tran"/>
    <property type="match status" value="1"/>
</dbReference>
<sequence>MDATNQFVSDPAVVIDNVSMTYKVATNESNPSGDPAWSKLIKRLTPGQRMATVHALKPMSMVASHGETIGVIGRNGSGKSTLMRLIGGNERPTTGSVLATNTPVALGVSAALMPDLPGEENIHLGCLAMGLTPTQVVAKYDQIVELSGLGSAIHLPMKSYSSGMSSRLRFAIATAIDPEILILDEALNTGDAEFSQRTKARMTELRKQAGCVFLVSHAMESIRDLCNRVIWLDKGDFLHDGEPEAVIKLYERFIEQLRRGDLAGADKTKRAARREMQAVEIQESERGRRSIR</sequence>
<dbReference type="OrthoDB" id="9778870at2"/>
<evidence type="ECO:0000313" key="5">
    <source>
        <dbReference type="EMBL" id="SDJ54143.1"/>
    </source>
</evidence>
<gene>
    <name evidence="5" type="ORF">SAMN05216555_11226</name>
</gene>
<reference evidence="6" key="1">
    <citation type="submission" date="2016-10" db="EMBL/GenBank/DDBJ databases">
        <authorList>
            <person name="Varghese N."/>
            <person name="Submissions S."/>
        </authorList>
    </citation>
    <scope>NUCLEOTIDE SEQUENCE [LARGE SCALE GENOMIC DNA]</scope>
    <source>
        <strain evidence="6">CGMCC 1.10783</strain>
    </source>
</reference>
<accession>A0A1G8UK28</accession>
<evidence type="ECO:0000256" key="4">
    <source>
        <dbReference type="ARBA" id="ARBA00022840"/>
    </source>
</evidence>
<dbReference type="InterPro" id="IPR003593">
    <property type="entry name" value="AAA+_ATPase"/>
</dbReference>
<evidence type="ECO:0000256" key="3">
    <source>
        <dbReference type="ARBA" id="ARBA00022741"/>
    </source>
</evidence>
<dbReference type="PANTHER" id="PTHR46743">
    <property type="entry name" value="TEICHOIC ACIDS EXPORT ATP-BINDING PROTEIN TAGH"/>
    <property type="match status" value="1"/>
</dbReference>
<dbReference type="CDD" id="cd03220">
    <property type="entry name" value="ABC_KpsT_Wzt"/>
    <property type="match status" value="1"/>
</dbReference>
<evidence type="ECO:0000256" key="1">
    <source>
        <dbReference type="ARBA" id="ARBA00005417"/>
    </source>
</evidence>
<dbReference type="PROSITE" id="PS00211">
    <property type="entry name" value="ABC_TRANSPORTER_1"/>
    <property type="match status" value="1"/>
</dbReference>
<dbReference type="InterPro" id="IPR003439">
    <property type="entry name" value="ABC_transporter-like_ATP-bd"/>
</dbReference>
<comment type="similarity">
    <text evidence="1">Belongs to the ABC transporter superfamily.</text>
</comment>
<dbReference type="Proteomes" id="UP000182130">
    <property type="component" value="Unassembled WGS sequence"/>
</dbReference>
<dbReference type="AlphaFoldDB" id="A0A1G8UK28"/>
<dbReference type="EMBL" id="FNEI01000012">
    <property type="protein sequence ID" value="SDJ54143.1"/>
    <property type="molecule type" value="Genomic_DNA"/>
</dbReference>
<evidence type="ECO:0000313" key="6">
    <source>
        <dbReference type="Proteomes" id="UP000182130"/>
    </source>
</evidence>
<name>A0A1G8UK28_9MICC</name>
<proteinExistence type="inferred from homology"/>
<dbReference type="GO" id="GO:0016020">
    <property type="term" value="C:membrane"/>
    <property type="evidence" value="ECO:0007669"/>
    <property type="project" value="InterPro"/>
</dbReference>
<keyword evidence="2" id="KW-0813">Transport</keyword>
<dbReference type="GO" id="GO:0005524">
    <property type="term" value="F:ATP binding"/>
    <property type="evidence" value="ECO:0007669"/>
    <property type="project" value="UniProtKB-KW"/>
</dbReference>
<dbReference type="RefSeq" id="WP_074590076.1">
    <property type="nucleotide sequence ID" value="NZ_FNEI01000012.1"/>
</dbReference>
<dbReference type="Gene3D" id="3.40.50.300">
    <property type="entry name" value="P-loop containing nucleotide triphosphate hydrolases"/>
    <property type="match status" value="1"/>
</dbReference>
<dbReference type="GO" id="GO:0016887">
    <property type="term" value="F:ATP hydrolysis activity"/>
    <property type="evidence" value="ECO:0007669"/>
    <property type="project" value="InterPro"/>
</dbReference>
<keyword evidence="3" id="KW-0547">Nucleotide-binding</keyword>
<protein>
    <submittedName>
        <fullName evidence="5">Teichoic acid transport system ATP-binding protein</fullName>
    </submittedName>
</protein>
<dbReference type="GO" id="GO:0140359">
    <property type="term" value="F:ABC-type transporter activity"/>
    <property type="evidence" value="ECO:0007669"/>
    <property type="project" value="InterPro"/>
</dbReference>
<evidence type="ECO:0000256" key="2">
    <source>
        <dbReference type="ARBA" id="ARBA00022448"/>
    </source>
</evidence>
<dbReference type="PROSITE" id="PS50893">
    <property type="entry name" value="ABC_TRANSPORTER_2"/>
    <property type="match status" value="1"/>
</dbReference>
<keyword evidence="6" id="KW-1185">Reference proteome</keyword>
<dbReference type="SMART" id="SM00382">
    <property type="entry name" value="AAA"/>
    <property type="match status" value="1"/>
</dbReference>
<dbReference type="InterPro" id="IPR027417">
    <property type="entry name" value="P-loop_NTPase"/>
</dbReference>
<keyword evidence="4 5" id="KW-0067">ATP-binding</keyword>
<dbReference type="PANTHER" id="PTHR46743:SF2">
    <property type="entry name" value="TEICHOIC ACIDS EXPORT ATP-BINDING PROTEIN TAGH"/>
    <property type="match status" value="1"/>
</dbReference>
<dbReference type="InterPro" id="IPR017871">
    <property type="entry name" value="ABC_transporter-like_CS"/>
</dbReference>
<dbReference type="STRING" id="1045773.SAMN05216555_11226"/>
<dbReference type="InterPro" id="IPR050683">
    <property type="entry name" value="Bact_Polysacc_Export_ATP-bd"/>
</dbReference>
<dbReference type="SUPFAM" id="SSF52540">
    <property type="entry name" value="P-loop containing nucleoside triphosphate hydrolases"/>
    <property type="match status" value="1"/>
</dbReference>
<organism evidence="5 6">
    <name type="scientific">Arthrobacter cupressi</name>
    <dbReference type="NCBI Taxonomy" id="1045773"/>
    <lineage>
        <taxon>Bacteria</taxon>
        <taxon>Bacillati</taxon>
        <taxon>Actinomycetota</taxon>
        <taxon>Actinomycetes</taxon>
        <taxon>Micrococcales</taxon>
        <taxon>Micrococcaceae</taxon>
        <taxon>Arthrobacter</taxon>
    </lineage>
</organism>
<dbReference type="InterPro" id="IPR015860">
    <property type="entry name" value="ABC_transpr_TagH-like"/>
</dbReference>